<dbReference type="Proteomes" id="UP000015351">
    <property type="component" value="Unassembled WGS sequence"/>
</dbReference>
<accession>S9RMZ4</accession>
<dbReference type="HOGENOM" id="CLU_2479627_0_0_5"/>
<dbReference type="EMBL" id="AONI01000010">
    <property type="protein sequence ID" value="EPX79470.1"/>
    <property type="molecule type" value="Genomic_DNA"/>
</dbReference>
<comment type="caution">
    <text evidence="2">The sequence shown here is derived from an EMBL/GenBank/DDBJ whole genome shotgun (WGS) entry which is preliminary data.</text>
</comment>
<feature type="region of interest" description="Disordered" evidence="1">
    <location>
        <begin position="46"/>
        <end position="66"/>
    </location>
</feature>
<organism evidence="2 3">
    <name type="scientific">Litoreibacter arenae DSM 19593</name>
    <dbReference type="NCBI Taxonomy" id="1123360"/>
    <lineage>
        <taxon>Bacteria</taxon>
        <taxon>Pseudomonadati</taxon>
        <taxon>Pseudomonadota</taxon>
        <taxon>Alphaproteobacteria</taxon>
        <taxon>Rhodobacterales</taxon>
        <taxon>Roseobacteraceae</taxon>
        <taxon>Litoreibacter</taxon>
    </lineage>
</organism>
<evidence type="ECO:0000256" key="1">
    <source>
        <dbReference type="SAM" id="MobiDB-lite"/>
    </source>
</evidence>
<evidence type="ECO:0000313" key="3">
    <source>
        <dbReference type="Proteomes" id="UP000015351"/>
    </source>
</evidence>
<reference evidence="3" key="1">
    <citation type="journal article" date="2013" name="Stand. Genomic Sci.">
        <title>Genome sequence of the Litoreibacter arenae type strain (DSM 19593(T)), a member of the Roseobacter clade isolated from sea sand.</title>
        <authorList>
            <person name="Riedel T."/>
            <person name="Fiebig A."/>
            <person name="Petersen J."/>
            <person name="Gronow S."/>
            <person name="Kyrpides N.C."/>
            <person name="Goker M."/>
            <person name="Klenk H.P."/>
        </authorList>
    </citation>
    <scope>NUCLEOTIDE SEQUENCE [LARGE SCALE GENOMIC DNA]</scope>
    <source>
        <strain evidence="3">DSM 19593</strain>
    </source>
</reference>
<evidence type="ECO:0000313" key="2">
    <source>
        <dbReference type="EMBL" id="EPX79470.1"/>
    </source>
</evidence>
<name>S9RMZ4_9RHOB</name>
<sequence length="87" mass="9100">MGVAFLTVAAWLFLVSVSDALTAAVVLGAAYLGLGLVLIGFAQSSKPPVPEPEAEPRSGSHVNPKQPPLMQAFIYGMEAGSSWSNKR</sequence>
<gene>
    <name evidence="2" type="ORF">thalar_02295</name>
</gene>
<protein>
    <submittedName>
        <fullName evidence="2">Uncharacterized protein</fullName>
    </submittedName>
</protein>
<dbReference type="eggNOG" id="ENOG5033EGC">
    <property type="taxonomic scope" value="Bacteria"/>
</dbReference>
<proteinExistence type="predicted"/>
<dbReference type="AlphaFoldDB" id="S9RMZ4"/>
<keyword evidence="3" id="KW-1185">Reference proteome</keyword>